<dbReference type="Pfam" id="PF07722">
    <property type="entry name" value="Peptidase_C26"/>
    <property type="match status" value="1"/>
</dbReference>
<name>A0ABY5PCF4_9ACTN</name>
<dbReference type="PANTHER" id="PTHR43235:SF1">
    <property type="entry name" value="GLUTAMINE AMIDOTRANSFERASE PB2B2.05-RELATED"/>
    <property type="match status" value="1"/>
</dbReference>
<dbReference type="InterPro" id="IPR029062">
    <property type="entry name" value="Class_I_gatase-like"/>
</dbReference>
<keyword evidence="2" id="KW-0378">Hydrolase</keyword>
<dbReference type="Proteomes" id="UP001058860">
    <property type="component" value="Chromosome"/>
</dbReference>
<dbReference type="EMBL" id="CP088295">
    <property type="protein sequence ID" value="UUY02297.1"/>
    <property type="molecule type" value="Genomic_DNA"/>
</dbReference>
<keyword evidence="3" id="KW-1185">Reference proteome</keyword>
<sequence>MARSCRTSPTDRPSDIEHRQTVPGRVPTHHVSLRRDSAVAELLGRDELEVNSFHHQAVAALGRDLRVVGEAPDGVIEAIEATDGQFIVGVQWHAESLVESVEQRTLVSAFIDAAAEGRGRRAVAA</sequence>
<reference evidence="3" key="1">
    <citation type="submission" date="2021-11" db="EMBL/GenBank/DDBJ databases">
        <title>Cultivation dependent microbiological survey of springs from the worlds oldest radium mine currently devoted to the extraction of radon-saturated water.</title>
        <authorList>
            <person name="Kapinusova G."/>
            <person name="Smrhova T."/>
            <person name="Strejcek M."/>
            <person name="Suman J."/>
            <person name="Jani K."/>
            <person name="Pajer P."/>
            <person name="Uhlik O."/>
        </authorList>
    </citation>
    <scope>NUCLEOTIDE SEQUENCE [LARGE SCALE GENOMIC DNA]</scope>
    <source>
        <strain evidence="3">J379</strain>
    </source>
</reference>
<dbReference type="PANTHER" id="PTHR43235">
    <property type="entry name" value="GLUTAMINE AMIDOTRANSFERASE PB2B2.05-RELATED"/>
    <property type="match status" value="1"/>
</dbReference>
<feature type="region of interest" description="Disordered" evidence="1">
    <location>
        <begin position="1"/>
        <end position="31"/>
    </location>
</feature>
<accession>A0ABY5PCF4</accession>
<dbReference type="Gene3D" id="3.40.50.880">
    <property type="match status" value="1"/>
</dbReference>
<dbReference type="SUPFAM" id="SSF52317">
    <property type="entry name" value="Class I glutamine amidotransferase-like"/>
    <property type="match status" value="1"/>
</dbReference>
<feature type="compositionally biased region" description="Polar residues" evidence="1">
    <location>
        <begin position="1"/>
        <end position="11"/>
    </location>
</feature>
<evidence type="ECO:0000313" key="2">
    <source>
        <dbReference type="EMBL" id="UUY02297.1"/>
    </source>
</evidence>
<organism evidence="2 3">
    <name type="scientific">Svornostia abyssi</name>
    <dbReference type="NCBI Taxonomy" id="2898438"/>
    <lineage>
        <taxon>Bacteria</taxon>
        <taxon>Bacillati</taxon>
        <taxon>Actinomycetota</taxon>
        <taxon>Thermoleophilia</taxon>
        <taxon>Solirubrobacterales</taxon>
        <taxon>Baekduiaceae</taxon>
        <taxon>Svornostia</taxon>
    </lineage>
</organism>
<evidence type="ECO:0000256" key="1">
    <source>
        <dbReference type="SAM" id="MobiDB-lite"/>
    </source>
</evidence>
<gene>
    <name evidence="2" type="ORF">LRS13_16470</name>
</gene>
<dbReference type="InterPro" id="IPR044668">
    <property type="entry name" value="PuuD-like"/>
</dbReference>
<dbReference type="GO" id="GO:0016787">
    <property type="term" value="F:hydrolase activity"/>
    <property type="evidence" value="ECO:0007669"/>
    <property type="project" value="UniProtKB-KW"/>
</dbReference>
<evidence type="ECO:0000313" key="3">
    <source>
        <dbReference type="Proteomes" id="UP001058860"/>
    </source>
</evidence>
<proteinExistence type="predicted"/>
<protein>
    <submittedName>
        <fullName evidence="2">Gamma-glutamyl-gamma-aminobutyrate hydrolase family protein</fullName>
    </submittedName>
</protein>
<dbReference type="InterPro" id="IPR011697">
    <property type="entry name" value="Peptidase_C26"/>
</dbReference>